<dbReference type="EMBL" id="JAGGLG010000012">
    <property type="protein sequence ID" value="MBP2018327.1"/>
    <property type="molecule type" value="Genomic_DNA"/>
</dbReference>
<comment type="caution">
    <text evidence="7">Lacks conserved residue(s) required for the propagation of feature annotation.</text>
</comment>
<dbReference type="InterPro" id="IPR000257">
    <property type="entry name" value="Uroporphyrinogen_deCOase"/>
</dbReference>
<keyword evidence="4 7" id="KW-0210">Decarboxylase</keyword>
<dbReference type="InterPro" id="IPR038071">
    <property type="entry name" value="UROD/MetE-like_sf"/>
</dbReference>
<evidence type="ECO:0000256" key="9">
    <source>
        <dbReference type="RuleBase" id="RU004169"/>
    </source>
</evidence>
<comment type="similarity">
    <text evidence="2 7 9">Belongs to the uroporphyrinogen decarboxylase family.</text>
</comment>
<comment type="subcellular location">
    <subcellularLocation>
        <location evidence="7">Cytoplasm</location>
    </subcellularLocation>
</comment>
<dbReference type="PROSITE" id="PS00907">
    <property type="entry name" value="UROD_2"/>
    <property type="match status" value="1"/>
</dbReference>
<gene>
    <name evidence="7" type="primary">hemE</name>
    <name evidence="12" type="ORF">J2Z79_001735</name>
</gene>
<dbReference type="Pfam" id="PF01208">
    <property type="entry name" value="URO-D"/>
    <property type="match status" value="1"/>
</dbReference>
<evidence type="ECO:0000259" key="10">
    <source>
        <dbReference type="PROSITE" id="PS00906"/>
    </source>
</evidence>
<comment type="catalytic activity">
    <reaction evidence="7 8">
        <text>uroporphyrinogen III + 4 H(+) = coproporphyrinogen III + 4 CO2</text>
        <dbReference type="Rhea" id="RHEA:19865"/>
        <dbReference type="ChEBI" id="CHEBI:15378"/>
        <dbReference type="ChEBI" id="CHEBI:16526"/>
        <dbReference type="ChEBI" id="CHEBI:57308"/>
        <dbReference type="ChEBI" id="CHEBI:57309"/>
        <dbReference type="EC" id="4.1.1.37"/>
    </reaction>
</comment>
<feature type="binding site" evidence="7">
    <location>
        <position position="149"/>
    </location>
    <ligand>
        <name>substrate</name>
    </ligand>
</feature>
<feature type="domain" description="Uroporphyrinogen decarboxylase (URO-D)" evidence="11">
    <location>
        <begin position="137"/>
        <end position="153"/>
    </location>
</feature>
<evidence type="ECO:0000256" key="8">
    <source>
        <dbReference type="RuleBase" id="RU000554"/>
    </source>
</evidence>
<evidence type="ECO:0000259" key="11">
    <source>
        <dbReference type="PROSITE" id="PS00907"/>
    </source>
</evidence>
<dbReference type="GO" id="GO:0004853">
    <property type="term" value="F:uroporphyrinogen decarboxylase activity"/>
    <property type="evidence" value="ECO:0007669"/>
    <property type="project" value="UniProtKB-EC"/>
</dbReference>
<dbReference type="CDD" id="cd00717">
    <property type="entry name" value="URO-D"/>
    <property type="match status" value="1"/>
</dbReference>
<feature type="binding site" evidence="7">
    <location>
        <begin position="25"/>
        <end position="29"/>
    </location>
    <ligand>
        <name>substrate</name>
    </ligand>
</feature>
<comment type="pathway">
    <text evidence="1 7 8">Porphyrin-containing compound metabolism; protoporphyrin-IX biosynthesis; coproporphyrinogen-III from 5-aminolevulinate: step 4/4.</text>
</comment>
<dbReference type="PANTHER" id="PTHR21091:SF169">
    <property type="entry name" value="UROPORPHYRINOGEN DECARBOXYLASE"/>
    <property type="match status" value="1"/>
</dbReference>
<evidence type="ECO:0000313" key="12">
    <source>
        <dbReference type="EMBL" id="MBP2018327.1"/>
    </source>
</evidence>
<evidence type="ECO:0000313" key="13">
    <source>
        <dbReference type="Proteomes" id="UP001519289"/>
    </source>
</evidence>
<reference evidence="12 13" key="1">
    <citation type="submission" date="2021-03" db="EMBL/GenBank/DDBJ databases">
        <title>Genomic Encyclopedia of Type Strains, Phase IV (KMG-IV): sequencing the most valuable type-strain genomes for metagenomic binning, comparative biology and taxonomic classification.</title>
        <authorList>
            <person name="Goeker M."/>
        </authorList>
    </citation>
    <scope>NUCLEOTIDE SEQUENCE [LARGE SCALE GENOMIC DNA]</scope>
    <source>
        <strain evidence="12 13">DSM 27138</strain>
    </source>
</reference>
<dbReference type="RefSeq" id="WP_209466457.1">
    <property type="nucleotide sequence ID" value="NZ_JAGGLG010000012.1"/>
</dbReference>
<organism evidence="12 13">
    <name type="scientific">Symbiobacterium terraclitae</name>
    <dbReference type="NCBI Taxonomy" id="557451"/>
    <lineage>
        <taxon>Bacteria</taxon>
        <taxon>Bacillati</taxon>
        <taxon>Bacillota</taxon>
        <taxon>Clostridia</taxon>
        <taxon>Eubacteriales</taxon>
        <taxon>Symbiobacteriaceae</taxon>
        <taxon>Symbiobacterium</taxon>
    </lineage>
</organism>
<keyword evidence="13" id="KW-1185">Reference proteome</keyword>
<evidence type="ECO:0000256" key="7">
    <source>
        <dbReference type="HAMAP-Rule" id="MF_00218"/>
    </source>
</evidence>
<feature type="binding site" evidence="7">
    <location>
        <position position="204"/>
    </location>
    <ligand>
        <name>substrate</name>
    </ligand>
</feature>
<feature type="binding site" evidence="7">
    <location>
        <position position="74"/>
    </location>
    <ligand>
        <name>substrate</name>
    </ligand>
</feature>
<proteinExistence type="inferred from homology"/>
<evidence type="ECO:0000256" key="2">
    <source>
        <dbReference type="ARBA" id="ARBA00009935"/>
    </source>
</evidence>
<evidence type="ECO:0000256" key="4">
    <source>
        <dbReference type="ARBA" id="ARBA00022793"/>
    </source>
</evidence>
<dbReference type="SUPFAM" id="SSF51726">
    <property type="entry name" value="UROD/MetE-like"/>
    <property type="match status" value="1"/>
</dbReference>
<comment type="caution">
    <text evidence="12">The sequence shown here is derived from an EMBL/GenBank/DDBJ whole genome shotgun (WGS) entry which is preliminary data.</text>
</comment>
<sequence length="344" mass="39030">MLKNDRFLRACRRQVVDRTPVWFMRQAGRYQPEYRQIREKYTLMEICEHPDVCAEVTLLPVRQLGVDAAILFSDIMTPLRGMGLKVDIVENVGPVFEEPIVREEQVSALPPFDAEEAVPYVLETIRILVRELDVPLIGFAGAPFTLASYMVEGRPTRDYRKVKTFMYSEPRVWGQLMEKLAAMVARYLVQQVEAGCQAVQVFDSWVGNLTRADYETYVRPYMYPIIEAVRATGAPVIHFGVNTGHLLASMADLRPDVMGVDWRTDLDEAWRIIGPDFAVQGNLDPVAVFAPPEVLEAKVTDVLRRAGRRPGHIFNLGHGVMPQMSVSALQRVVELVHAYEVREV</sequence>
<feature type="domain" description="Uroporphyrinogen decarboxylase (URO-D)" evidence="10">
    <location>
        <begin position="20"/>
        <end position="29"/>
    </location>
</feature>
<name>A0ABS4JS14_9FIRM</name>
<protein>
    <recommendedName>
        <fullName evidence="3 7">Uroporphyrinogen decarboxylase</fullName>
        <shortName evidence="7">UPD</shortName>
        <shortName evidence="7">URO-D</shortName>
        <ecNumber evidence="3 7">4.1.1.37</ecNumber>
    </recommendedName>
</protein>
<feature type="site" description="Transition state stabilizer" evidence="7">
    <location>
        <position position="74"/>
    </location>
</feature>
<dbReference type="Gene3D" id="3.20.20.210">
    <property type="match status" value="1"/>
</dbReference>
<accession>A0ABS4JS14</accession>
<feature type="binding site" evidence="7">
    <location>
        <position position="318"/>
    </location>
    <ligand>
        <name>substrate</name>
    </ligand>
</feature>
<dbReference type="PANTHER" id="PTHR21091">
    <property type="entry name" value="METHYLTETRAHYDROFOLATE:HOMOCYSTEINE METHYLTRANSFERASE RELATED"/>
    <property type="match status" value="1"/>
</dbReference>
<dbReference type="PROSITE" id="PS00906">
    <property type="entry name" value="UROD_1"/>
    <property type="match status" value="1"/>
</dbReference>
<dbReference type="InterPro" id="IPR006361">
    <property type="entry name" value="Uroporphyrinogen_deCO2ase_HemE"/>
</dbReference>
<comment type="function">
    <text evidence="7">Catalyzes the decarboxylation of four acetate groups of uroporphyrinogen-III to yield coproporphyrinogen-III.</text>
</comment>
<evidence type="ECO:0000256" key="1">
    <source>
        <dbReference type="ARBA" id="ARBA00004804"/>
    </source>
</evidence>
<dbReference type="HAMAP" id="MF_00218">
    <property type="entry name" value="URO_D"/>
    <property type="match status" value="1"/>
</dbReference>
<evidence type="ECO:0000256" key="3">
    <source>
        <dbReference type="ARBA" id="ARBA00012288"/>
    </source>
</evidence>
<evidence type="ECO:0000256" key="6">
    <source>
        <dbReference type="ARBA" id="ARBA00023244"/>
    </source>
</evidence>
<comment type="subunit">
    <text evidence="7">Homodimer.</text>
</comment>
<keyword evidence="7" id="KW-0963">Cytoplasm</keyword>
<dbReference type="Proteomes" id="UP001519289">
    <property type="component" value="Unassembled WGS sequence"/>
</dbReference>
<keyword evidence="6 7" id="KW-0627">Porphyrin biosynthesis</keyword>
<evidence type="ECO:0000256" key="5">
    <source>
        <dbReference type="ARBA" id="ARBA00023239"/>
    </source>
</evidence>
<keyword evidence="5 7" id="KW-0456">Lyase</keyword>
<dbReference type="EC" id="4.1.1.37" evidence="3 7"/>
<dbReference type="NCBIfam" id="TIGR01464">
    <property type="entry name" value="hemE"/>
    <property type="match status" value="1"/>
</dbReference>